<evidence type="ECO:0000313" key="3">
    <source>
        <dbReference type="EMBL" id="ALA57905.1"/>
    </source>
</evidence>
<evidence type="ECO:0000313" key="4">
    <source>
        <dbReference type="Proteomes" id="UP000069205"/>
    </source>
</evidence>
<dbReference type="STRING" id="42253.NITMOv2_1478"/>
<dbReference type="AlphaFoldDB" id="A0A0K2GAE5"/>
<dbReference type="SUPFAM" id="SSF52172">
    <property type="entry name" value="CheY-like"/>
    <property type="match status" value="1"/>
</dbReference>
<evidence type="ECO:0000256" key="1">
    <source>
        <dbReference type="PROSITE-ProRule" id="PRU00169"/>
    </source>
</evidence>
<dbReference type="PROSITE" id="PS50110">
    <property type="entry name" value="RESPONSE_REGULATORY"/>
    <property type="match status" value="1"/>
</dbReference>
<feature type="modified residue" description="4-aspartylphosphate" evidence="1">
    <location>
        <position position="62"/>
    </location>
</feature>
<dbReference type="SMART" id="SM00448">
    <property type="entry name" value="REC"/>
    <property type="match status" value="1"/>
</dbReference>
<gene>
    <name evidence="3" type="ORF">NITMOv2_1478</name>
</gene>
<dbReference type="GO" id="GO:0003677">
    <property type="term" value="F:DNA binding"/>
    <property type="evidence" value="ECO:0007669"/>
    <property type="project" value="UniProtKB-KW"/>
</dbReference>
<dbReference type="CDD" id="cd17557">
    <property type="entry name" value="REC_Rcp-like"/>
    <property type="match status" value="1"/>
</dbReference>
<dbReference type="PANTHER" id="PTHR44520:SF2">
    <property type="entry name" value="RESPONSE REGULATOR RCP1"/>
    <property type="match status" value="1"/>
</dbReference>
<dbReference type="EMBL" id="CP011801">
    <property type="protein sequence ID" value="ALA57905.1"/>
    <property type="molecule type" value="Genomic_DNA"/>
</dbReference>
<sequence length="146" mass="16194">MHPHASILLIEDSPGECELFRLALAQTGVDAPLYTEHDVEGALHFLADRAAHGQLPAVILLDWHLQKTRGDRFLAKLRSDARLASIPVVVFTTSDDSFDVAAGYGCGANGYVVKPGTFDELIRFTGDLCRYWLSWNRTVYQATTRC</sequence>
<dbReference type="InterPro" id="IPR052893">
    <property type="entry name" value="TCS_response_regulator"/>
</dbReference>
<dbReference type="RefSeq" id="WP_053379146.1">
    <property type="nucleotide sequence ID" value="NZ_CP011801.1"/>
</dbReference>
<organism evidence="3 4">
    <name type="scientific">Nitrospira moscoviensis</name>
    <dbReference type="NCBI Taxonomy" id="42253"/>
    <lineage>
        <taxon>Bacteria</taxon>
        <taxon>Pseudomonadati</taxon>
        <taxon>Nitrospirota</taxon>
        <taxon>Nitrospiria</taxon>
        <taxon>Nitrospirales</taxon>
        <taxon>Nitrospiraceae</taxon>
        <taxon>Nitrospira</taxon>
    </lineage>
</organism>
<dbReference type="OrthoDB" id="9794194at2"/>
<reference evidence="3 4" key="1">
    <citation type="journal article" date="2015" name="Proc. Natl. Acad. Sci. U.S.A.">
        <title>Expanded metabolic versatility of ubiquitous nitrite-oxidizing bacteria from the genus Nitrospira.</title>
        <authorList>
            <person name="Koch H."/>
            <person name="Lucker S."/>
            <person name="Albertsen M."/>
            <person name="Kitzinger K."/>
            <person name="Herbold C."/>
            <person name="Spieck E."/>
            <person name="Nielsen P.H."/>
            <person name="Wagner M."/>
            <person name="Daims H."/>
        </authorList>
    </citation>
    <scope>NUCLEOTIDE SEQUENCE [LARGE SCALE GENOMIC DNA]</scope>
    <source>
        <strain evidence="3 4">NSP M-1</strain>
    </source>
</reference>
<name>A0A0K2GAE5_NITMO</name>
<dbReference type="Pfam" id="PF00072">
    <property type="entry name" value="Response_reg"/>
    <property type="match status" value="1"/>
</dbReference>
<keyword evidence="3" id="KW-0238">DNA-binding</keyword>
<dbReference type="Proteomes" id="UP000069205">
    <property type="component" value="Chromosome"/>
</dbReference>
<keyword evidence="1" id="KW-0597">Phosphoprotein</keyword>
<dbReference type="Gene3D" id="3.40.50.2300">
    <property type="match status" value="1"/>
</dbReference>
<dbReference type="GO" id="GO:0000160">
    <property type="term" value="P:phosphorelay signal transduction system"/>
    <property type="evidence" value="ECO:0007669"/>
    <property type="project" value="InterPro"/>
</dbReference>
<proteinExistence type="predicted"/>
<dbReference type="KEGG" id="nmv:NITMOv2_1478"/>
<dbReference type="PANTHER" id="PTHR44520">
    <property type="entry name" value="RESPONSE REGULATOR RCP1-RELATED"/>
    <property type="match status" value="1"/>
</dbReference>
<accession>A0A0K2GAE5</accession>
<feature type="domain" description="Response regulatory" evidence="2">
    <location>
        <begin position="6"/>
        <end position="129"/>
    </location>
</feature>
<dbReference type="InterPro" id="IPR001789">
    <property type="entry name" value="Sig_transdc_resp-reg_receiver"/>
</dbReference>
<evidence type="ECO:0000259" key="2">
    <source>
        <dbReference type="PROSITE" id="PS50110"/>
    </source>
</evidence>
<protein>
    <submittedName>
        <fullName evidence="3">DNA-binding response regulator, CheY like</fullName>
    </submittedName>
</protein>
<dbReference type="PATRIC" id="fig|42253.5.peg.1448"/>
<keyword evidence="4" id="KW-1185">Reference proteome</keyword>
<dbReference type="InterPro" id="IPR011006">
    <property type="entry name" value="CheY-like_superfamily"/>
</dbReference>